<protein>
    <submittedName>
        <fullName evidence="1">Uncharacterized protein</fullName>
    </submittedName>
</protein>
<gene>
    <name evidence="1" type="ORF">PanWU01x14_263740</name>
</gene>
<dbReference type="EMBL" id="JXTB01000343">
    <property type="protein sequence ID" value="PON44784.1"/>
    <property type="molecule type" value="Genomic_DNA"/>
</dbReference>
<dbReference type="Proteomes" id="UP000237105">
    <property type="component" value="Unassembled WGS sequence"/>
</dbReference>
<evidence type="ECO:0000313" key="2">
    <source>
        <dbReference type="Proteomes" id="UP000237105"/>
    </source>
</evidence>
<reference evidence="2" key="1">
    <citation type="submission" date="2016-06" db="EMBL/GenBank/DDBJ databases">
        <title>Parallel loss of symbiosis genes in relatives of nitrogen-fixing non-legume Parasponia.</title>
        <authorList>
            <person name="Van Velzen R."/>
            <person name="Holmer R."/>
            <person name="Bu F."/>
            <person name="Rutten L."/>
            <person name="Van Zeijl A."/>
            <person name="Liu W."/>
            <person name="Santuari L."/>
            <person name="Cao Q."/>
            <person name="Sharma T."/>
            <person name="Shen D."/>
            <person name="Roswanjaya Y."/>
            <person name="Wardhani T."/>
            <person name="Kalhor M.S."/>
            <person name="Jansen J."/>
            <person name="Van den Hoogen J."/>
            <person name="Gungor B."/>
            <person name="Hartog M."/>
            <person name="Hontelez J."/>
            <person name="Verver J."/>
            <person name="Yang W.-C."/>
            <person name="Schijlen E."/>
            <person name="Repin R."/>
            <person name="Schilthuizen M."/>
            <person name="Schranz E."/>
            <person name="Heidstra R."/>
            <person name="Miyata K."/>
            <person name="Fedorova E."/>
            <person name="Kohlen W."/>
            <person name="Bisseling T."/>
            <person name="Smit S."/>
            <person name="Geurts R."/>
        </authorList>
    </citation>
    <scope>NUCLEOTIDE SEQUENCE [LARGE SCALE GENOMIC DNA]</scope>
    <source>
        <strain evidence="2">cv. WU1-14</strain>
    </source>
</reference>
<accession>A0A2P5B7L3</accession>
<proteinExistence type="predicted"/>
<evidence type="ECO:0000313" key="1">
    <source>
        <dbReference type="EMBL" id="PON44784.1"/>
    </source>
</evidence>
<comment type="caution">
    <text evidence="1">The sequence shown here is derived from an EMBL/GenBank/DDBJ whole genome shotgun (WGS) entry which is preliminary data.</text>
</comment>
<keyword evidence="2" id="KW-1185">Reference proteome</keyword>
<sequence length="84" mass="9997">MQKWQLLIRTKWDRDIYTWRKPTTRGFDRCWFCGFSSPESTGKWRSFTPSLSNAEIWHLRAQTGQRAHLVAAASTPRRERIAEE</sequence>
<name>A0A2P5B7L3_PARAD</name>
<dbReference type="AlphaFoldDB" id="A0A2P5B7L3"/>
<organism evidence="1 2">
    <name type="scientific">Parasponia andersonii</name>
    <name type="common">Sponia andersonii</name>
    <dbReference type="NCBI Taxonomy" id="3476"/>
    <lineage>
        <taxon>Eukaryota</taxon>
        <taxon>Viridiplantae</taxon>
        <taxon>Streptophyta</taxon>
        <taxon>Embryophyta</taxon>
        <taxon>Tracheophyta</taxon>
        <taxon>Spermatophyta</taxon>
        <taxon>Magnoliopsida</taxon>
        <taxon>eudicotyledons</taxon>
        <taxon>Gunneridae</taxon>
        <taxon>Pentapetalae</taxon>
        <taxon>rosids</taxon>
        <taxon>fabids</taxon>
        <taxon>Rosales</taxon>
        <taxon>Cannabaceae</taxon>
        <taxon>Parasponia</taxon>
    </lineage>
</organism>